<accession>A0A0P0RDU2</accession>
<feature type="active site" evidence="4">
    <location>
        <position position="44"/>
    </location>
</feature>
<feature type="domain" description="Acylphosphatase-like" evidence="6">
    <location>
        <begin position="11"/>
        <end position="99"/>
    </location>
</feature>
<dbReference type="PROSITE" id="PS00151">
    <property type="entry name" value="ACYLPHOSPHATASE_2"/>
    <property type="match status" value="1"/>
</dbReference>
<evidence type="ECO:0000259" key="6">
    <source>
        <dbReference type="PROSITE" id="PS51160"/>
    </source>
</evidence>
<dbReference type="Proteomes" id="UP000019146">
    <property type="component" value="Chromosome 2"/>
</dbReference>
<proteinExistence type="inferred from homology"/>
<dbReference type="InterPro" id="IPR020456">
    <property type="entry name" value="Acylphosphatase"/>
</dbReference>
<dbReference type="GeneID" id="69970474"/>
<evidence type="ECO:0000256" key="4">
    <source>
        <dbReference type="PROSITE-ProRule" id="PRU00520"/>
    </source>
</evidence>
<comment type="catalytic activity">
    <reaction evidence="3 4">
        <text>an acyl phosphate + H2O = a carboxylate + phosphate + H(+)</text>
        <dbReference type="Rhea" id="RHEA:14965"/>
        <dbReference type="ChEBI" id="CHEBI:15377"/>
        <dbReference type="ChEBI" id="CHEBI:15378"/>
        <dbReference type="ChEBI" id="CHEBI:29067"/>
        <dbReference type="ChEBI" id="CHEBI:43474"/>
        <dbReference type="ChEBI" id="CHEBI:59918"/>
        <dbReference type="EC" id="3.6.1.7"/>
    </reaction>
</comment>
<dbReference type="SUPFAM" id="SSF54975">
    <property type="entry name" value="Acylphosphatase/BLUF domain-like"/>
    <property type="match status" value="1"/>
</dbReference>
<dbReference type="RefSeq" id="WP_035987826.1">
    <property type="nucleotide sequence ID" value="NZ_CP012747.1"/>
</dbReference>
<dbReference type="KEGG" id="bcai:K788_0005675"/>
<reference evidence="7 8" key="1">
    <citation type="journal article" date="2014" name="Genome Announc.">
        <title>Draft Genome Sequence of the Haloacid-Degrading Burkholderia caribensis Strain MBA4.</title>
        <authorList>
            <person name="Pan Y."/>
            <person name="Kong K.F."/>
            <person name="Tsang J.S."/>
        </authorList>
    </citation>
    <scope>NUCLEOTIDE SEQUENCE [LARGE SCALE GENOMIC DNA]</scope>
    <source>
        <strain evidence="7 8">MBA4</strain>
    </source>
</reference>
<dbReference type="PANTHER" id="PTHR47268">
    <property type="entry name" value="ACYLPHOSPHATASE"/>
    <property type="match status" value="1"/>
</dbReference>
<evidence type="ECO:0000256" key="1">
    <source>
        <dbReference type="ARBA" id="ARBA00005614"/>
    </source>
</evidence>
<comment type="similarity">
    <text evidence="1 5">Belongs to the acylphosphatase family.</text>
</comment>
<dbReference type="Gene3D" id="3.30.70.100">
    <property type="match status" value="1"/>
</dbReference>
<feature type="active site" evidence="4">
    <location>
        <position position="26"/>
    </location>
</feature>
<evidence type="ECO:0000313" key="8">
    <source>
        <dbReference type="Proteomes" id="UP000019146"/>
    </source>
</evidence>
<dbReference type="PROSITE" id="PS51160">
    <property type="entry name" value="ACYLPHOSPHATASE_3"/>
    <property type="match status" value="1"/>
</dbReference>
<keyword evidence="4 7" id="KW-0378">Hydrolase</keyword>
<evidence type="ECO:0000313" key="7">
    <source>
        <dbReference type="EMBL" id="ALL66520.1"/>
    </source>
</evidence>
<dbReference type="EMBL" id="CP012747">
    <property type="protein sequence ID" value="ALL66520.1"/>
    <property type="molecule type" value="Genomic_DNA"/>
</dbReference>
<dbReference type="GO" id="GO:0003998">
    <property type="term" value="F:acylphosphatase activity"/>
    <property type="evidence" value="ECO:0007669"/>
    <property type="project" value="UniProtKB-EC"/>
</dbReference>
<gene>
    <name evidence="7" type="ORF">K788_0005675</name>
</gene>
<protein>
    <recommendedName>
        <fullName evidence="2 4">acylphosphatase</fullName>
        <ecNumber evidence="2 4">3.6.1.7</ecNumber>
    </recommendedName>
</protein>
<dbReference type="Pfam" id="PF00708">
    <property type="entry name" value="Acylphosphatase"/>
    <property type="match status" value="1"/>
</dbReference>
<dbReference type="InterPro" id="IPR036046">
    <property type="entry name" value="Acylphosphatase-like_dom_sf"/>
</dbReference>
<evidence type="ECO:0000256" key="3">
    <source>
        <dbReference type="ARBA" id="ARBA00047645"/>
    </source>
</evidence>
<dbReference type="InterPro" id="IPR017968">
    <property type="entry name" value="Acylphosphatase_CS"/>
</dbReference>
<evidence type="ECO:0000256" key="2">
    <source>
        <dbReference type="ARBA" id="ARBA00012150"/>
    </source>
</evidence>
<name>A0A0P0RDU2_9BURK</name>
<dbReference type="InterPro" id="IPR001792">
    <property type="entry name" value="Acylphosphatase-like_dom"/>
</dbReference>
<dbReference type="AlphaFoldDB" id="A0A0P0RDU2"/>
<dbReference type="EC" id="3.6.1.7" evidence="2 4"/>
<sequence length="101" mass="11017">MAKESDDIVKTLLIRVHGTVQGMGYRAACVRHAQSLDITGWVRNHADGSVEALLQGAADAVSEMRDWMADGMPDALVDSMEVEELAPPFARFDVFRQVADG</sequence>
<dbReference type="PANTHER" id="PTHR47268:SF4">
    <property type="entry name" value="ACYLPHOSPHATASE"/>
    <property type="match status" value="1"/>
</dbReference>
<organism evidence="7 8">
    <name type="scientific">Paraburkholderia caribensis MBA4</name>
    <dbReference type="NCBI Taxonomy" id="1323664"/>
    <lineage>
        <taxon>Bacteria</taxon>
        <taxon>Pseudomonadati</taxon>
        <taxon>Pseudomonadota</taxon>
        <taxon>Betaproteobacteria</taxon>
        <taxon>Burkholderiales</taxon>
        <taxon>Burkholderiaceae</taxon>
        <taxon>Paraburkholderia</taxon>
    </lineage>
</organism>
<evidence type="ECO:0000256" key="5">
    <source>
        <dbReference type="RuleBase" id="RU004168"/>
    </source>
</evidence>